<feature type="region of interest" description="Disordered" evidence="1">
    <location>
        <begin position="298"/>
        <end position="340"/>
    </location>
</feature>
<dbReference type="PANTHER" id="PTHR38166:SF1">
    <property type="entry name" value="C2H2-TYPE DOMAIN-CONTAINING PROTEIN"/>
    <property type="match status" value="1"/>
</dbReference>
<feature type="compositionally biased region" description="Low complexity" evidence="1">
    <location>
        <begin position="51"/>
        <end position="69"/>
    </location>
</feature>
<gene>
    <name evidence="2" type="ORF">PG991_005543</name>
</gene>
<evidence type="ECO:0000313" key="3">
    <source>
        <dbReference type="Proteomes" id="UP001396898"/>
    </source>
</evidence>
<sequence length="409" mass="46387">MTSLAIVAVVSDRLFDGFLSTKNLLPLEGHHGSEVPNDTQITSYEKTPSTQRSEASQEISSSSARSAEQPYRNTQKRRRREEERSDGEGEDEEAPRDRRGPKQPRLDSDTSFRKLLACPFWKRDPRRHRDCFTLKLDGIPRVKQHLSRSHYSENHCERCKAIFWSNASRENHLRHEQCQWRGQDALEGLTHQQRHDLSRKSKPHHSESEKWFAIWEILFPGQPMPASAYMDPNLSEDLSEFRLYSQAHGTRILMEELEREGSSQELQPSERNEQLLRAALSRGQDLIFDAWLASRESPSSIPASSTNTQESGTPGQSIADSGVAMRSQEGSSATPGHLLNYDTRVPSMEELAAVALPHTDHPIGQATETSDTGFVGELYPTWEHHPNAFSGLDFDLGLSMDSWDFSFCN</sequence>
<dbReference type="Proteomes" id="UP001396898">
    <property type="component" value="Unassembled WGS sequence"/>
</dbReference>
<feature type="compositionally biased region" description="Polar residues" evidence="1">
    <location>
        <begin position="36"/>
        <end position="50"/>
    </location>
</feature>
<feature type="compositionally biased region" description="Basic and acidic residues" evidence="1">
    <location>
        <begin position="95"/>
        <end position="108"/>
    </location>
</feature>
<name>A0ABR1S9G8_9PEZI</name>
<feature type="region of interest" description="Disordered" evidence="1">
    <location>
        <begin position="27"/>
        <end position="108"/>
    </location>
</feature>
<feature type="compositionally biased region" description="Polar residues" evidence="1">
    <location>
        <begin position="306"/>
        <end position="319"/>
    </location>
</feature>
<dbReference type="EMBL" id="JAQQWI010000007">
    <property type="protein sequence ID" value="KAK8028487.1"/>
    <property type="molecule type" value="Genomic_DNA"/>
</dbReference>
<evidence type="ECO:0008006" key="4">
    <source>
        <dbReference type="Google" id="ProtNLM"/>
    </source>
</evidence>
<evidence type="ECO:0000313" key="2">
    <source>
        <dbReference type="EMBL" id="KAK8028487.1"/>
    </source>
</evidence>
<keyword evidence="3" id="KW-1185">Reference proteome</keyword>
<accession>A0ABR1S9G8</accession>
<dbReference type="PANTHER" id="PTHR38166">
    <property type="entry name" value="C2H2-TYPE DOMAIN-CONTAINING PROTEIN-RELATED"/>
    <property type="match status" value="1"/>
</dbReference>
<evidence type="ECO:0000256" key="1">
    <source>
        <dbReference type="SAM" id="MobiDB-lite"/>
    </source>
</evidence>
<protein>
    <recommendedName>
        <fullName evidence="4">C2H2-type domain-containing protein</fullName>
    </recommendedName>
</protein>
<reference evidence="2 3" key="1">
    <citation type="submission" date="2023-01" db="EMBL/GenBank/DDBJ databases">
        <title>Analysis of 21 Apiospora genomes using comparative genomics revels a genus with tremendous synthesis potential of carbohydrate active enzymes and secondary metabolites.</title>
        <authorList>
            <person name="Sorensen T."/>
        </authorList>
    </citation>
    <scope>NUCLEOTIDE SEQUENCE [LARGE SCALE GENOMIC DNA]</scope>
    <source>
        <strain evidence="2 3">CBS 20057</strain>
    </source>
</reference>
<comment type="caution">
    <text evidence="2">The sequence shown here is derived from an EMBL/GenBank/DDBJ whole genome shotgun (WGS) entry which is preliminary data.</text>
</comment>
<proteinExistence type="predicted"/>
<organism evidence="2 3">
    <name type="scientific">Apiospora marii</name>
    <dbReference type="NCBI Taxonomy" id="335849"/>
    <lineage>
        <taxon>Eukaryota</taxon>
        <taxon>Fungi</taxon>
        <taxon>Dikarya</taxon>
        <taxon>Ascomycota</taxon>
        <taxon>Pezizomycotina</taxon>
        <taxon>Sordariomycetes</taxon>
        <taxon>Xylariomycetidae</taxon>
        <taxon>Amphisphaeriales</taxon>
        <taxon>Apiosporaceae</taxon>
        <taxon>Apiospora</taxon>
    </lineage>
</organism>